<name>A0A1I7SHK9_BURXY</name>
<accession>A0A1I7SHK9</accession>
<protein>
    <submittedName>
        <fullName evidence="3">Dopamine receptor D4</fullName>
    </submittedName>
</protein>
<organism evidence="2 3">
    <name type="scientific">Bursaphelenchus xylophilus</name>
    <name type="common">Pinewood nematode worm</name>
    <name type="synonym">Aphelenchoides xylophilus</name>
    <dbReference type="NCBI Taxonomy" id="6326"/>
    <lineage>
        <taxon>Eukaryota</taxon>
        <taxon>Metazoa</taxon>
        <taxon>Ecdysozoa</taxon>
        <taxon>Nematoda</taxon>
        <taxon>Chromadorea</taxon>
        <taxon>Rhabditida</taxon>
        <taxon>Tylenchina</taxon>
        <taxon>Tylenchomorpha</taxon>
        <taxon>Aphelenchoidea</taxon>
        <taxon>Aphelenchoididae</taxon>
        <taxon>Bursaphelenchus</taxon>
    </lineage>
</organism>
<evidence type="ECO:0000256" key="1">
    <source>
        <dbReference type="SAM" id="MobiDB-lite"/>
    </source>
</evidence>
<dbReference type="Proteomes" id="UP000095284">
    <property type="component" value="Unplaced"/>
</dbReference>
<dbReference type="AlphaFoldDB" id="A0A1I7SHK9"/>
<proteinExistence type="predicted"/>
<sequence length="28" mass="2970">GRPGPGRPGPPTTPGRDRESILAFCHKL</sequence>
<evidence type="ECO:0000313" key="3">
    <source>
        <dbReference type="WBParaSite" id="BXY_1252600.1"/>
    </source>
</evidence>
<reference evidence="3" key="1">
    <citation type="submission" date="2016-11" db="UniProtKB">
        <authorList>
            <consortium name="WormBaseParasite"/>
        </authorList>
    </citation>
    <scope>IDENTIFICATION</scope>
</reference>
<feature type="compositionally biased region" description="Pro residues" evidence="1">
    <location>
        <begin position="1"/>
        <end position="13"/>
    </location>
</feature>
<feature type="region of interest" description="Disordered" evidence="1">
    <location>
        <begin position="1"/>
        <end position="20"/>
    </location>
</feature>
<evidence type="ECO:0000313" key="2">
    <source>
        <dbReference type="Proteomes" id="UP000095284"/>
    </source>
</evidence>
<dbReference type="WBParaSite" id="BXY_1252600.1">
    <property type="protein sequence ID" value="BXY_1252600.1"/>
    <property type="gene ID" value="BXY_1252600"/>
</dbReference>